<gene>
    <name evidence="2" type="ORF">I6G80_18980</name>
</gene>
<dbReference type="InterPro" id="IPR029058">
    <property type="entry name" value="AB_hydrolase_fold"/>
</dbReference>
<sequence>MSKKIKKSNLTDETYYRISQRSYNYDYLRKKLKNKEYIRINSSVSGATYWYVDKIKTDEDTGLDAAVLSQAENKNGKWVKSDHPKNVVVAFAGTDPGKDPLSDVEQADINHIVLGNDPKDKTQYVVKKDAKDMSKTFGRYIGSMEQTAMLESGDYKLITKTSQIDQADQLVREVKQKYKGTSTVISTTGHSLGGAEAEYSAVNNDIYAVAFNSPSIVHLHSDEKQKEINNGDYNSYVKSIINPDDMVGAGWWDEFDRHNGTTIYTKDPSIATANREERLDGNKLQQVGRNLLYFANTLIFQNPDTHGINKSNFSFDENGNVQNIEGDELVYDKNLKAMLPPEVASGSGAIKVTPEVAKQLAQKVNAIIDDLRTMKREAENAYQEHDAEINDLKHDTYRQVGHGLYDKLTLEDVNNTLKNLAQSFDKKGNPLFYDVHAEKAYIASLKNTISDLEDISGYLAQIAKDFKSKDKMLANWLKL</sequence>
<dbReference type="Gene3D" id="3.40.50.1820">
    <property type="entry name" value="alpha/beta hydrolase"/>
    <property type="match status" value="1"/>
</dbReference>
<proteinExistence type="predicted"/>
<dbReference type="GeneID" id="92861873"/>
<dbReference type="EMBL" id="CP065647">
    <property type="protein sequence ID" value="QPR71886.1"/>
    <property type="molecule type" value="Genomic_DNA"/>
</dbReference>
<dbReference type="RefSeq" id="WP_003181116.1">
    <property type="nucleotide sequence ID" value="NZ_BOQW01000003.1"/>
</dbReference>
<accession>A0AB37GID2</accession>
<organism evidence="2 3">
    <name type="scientific">Bacillus licheniformis</name>
    <dbReference type="NCBI Taxonomy" id="1402"/>
    <lineage>
        <taxon>Bacteria</taxon>
        <taxon>Bacillati</taxon>
        <taxon>Bacillota</taxon>
        <taxon>Bacilli</taxon>
        <taxon>Bacillales</taxon>
        <taxon>Bacillaceae</taxon>
        <taxon>Bacillus</taxon>
    </lineage>
</organism>
<feature type="coiled-coil region" evidence="1">
    <location>
        <begin position="357"/>
        <end position="395"/>
    </location>
</feature>
<evidence type="ECO:0000313" key="2">
    <source>
        <dbReference type="EMBL" id="QPR71886.1"/>
    </source>
</evidence>
<keyword evidence="1" id="KW-0175">Coiled coil</keyword>
<protein>
    <submittedName>
        <fullName evidence="2">Lipase</fullName>
    </submittedName>
</protein>
<dbReference type="AlphaFoldDB" id="A0AB37GID2"/>
<evidence type="ECO:0000313" key="3">
    <source>
        <dbReference type="Proteomes" id="UP000595038"/>
    </source>
</evidence>
<reference evidence="2 3" key="1">
    <citation type="submission" date="2020-12" db="EMBL/GenBank/DDBJ databases">
        <title>FDA dAtabase for Regulatory Grade micrObial Sequences (FDA-ARGOS): Supporting development and validation of Infectious Disease Dx tests.</title>
        <authorList>
            <person name="Nelson B."/>
            <person name="Plummer A."/>
            <person name="Tallon L."/>
            <person name="Sadzewicz L."/>
            <person name="Zhao X."/>
            <person name="Boylan J."/>
            <person name="Ott S."/>
            <person name="Bowen H."/>
            <person name="Vavikolanu K."/>
            <person name="Mehta A."/>
            <person name="Aluvathingal J."/>
            <person name="Nadendla S."/>
            <person name="Myers T."/>
            <person name="Yan Y."/>
            <person name="Sichtig H."/>
        </authorList>
    </citation>
    <scope>NUCLEOTIDE SEQUENCE [LARGE SCALE GENOMIC DNA]</scope>
    <source>
        <strain evidence="2 3">FDAARGOS_923</strain>
    </source>
</reference>
<dbReference type="SUPFAM" id="SSF53474">
    <property type="entry name" value="alpha/beta-Hydrolases"/>
    <property type="match status" value="1"/>
</dbReference>
<dbReference type="Proteomes" id="UP000595038">
    <property type="component" value="Chromosome"/>
</dbReference>
<evidence type="ECO:0000256" key="1">
    <source>
        <dbReference type="SAM" id="Coils"/>
    </source>
</evidence>
<name>A0AB37GID2_BACLI</name>